<accession>W4H1V9</accession>
<evidence type="ECO:0000313" key="2">
    <source>
        <dbReference type="EMBL" id="ETV85244.1"/>
    </source>
</evidence>
<evidence type="ECO:0000256" key="1">
    <source>
        <dbReference type="SAM" id="Phobius"/>
    </source>
</evidence>
<reference evidence="2" key="1">
    <citation type="submission" date="2013-12" db="EMBL/GenBank/DDBJ databases">
        <title>The Genome Sequence of Aphanomyces astaci APO3.</title>
        <authorList>
            <consortium name="The Broad Institute Genomics Platform"/>
            <person name="Russ C."/>
            <person name="Tyler B."/>
            <person name="van West P."/>
            <person name="Dieguez-Uribeondo J."/>
            <person name="Young S.K."/>
            <person name="Zeng Q."/>
            <person name="Gargeya S."/>
            <person name="Fitzgerald M."/>
            <person name="Abouelleil A."/>
            <person name="Alvarado L."/>
            <person name="Chapman S.B."/>
            <person name="Gainer-Dewar J."/>
            <person name="Goldberg J."/>
            <person name="Griggs A."/>
            <person name="Gujja S."/>
            <person name="Hansen M."/>
            <person name="Howarth C."/>
            <person name="Imamovic A."/>
            <person name="Ireland A."/>
            <person name="Larimer J."/>
            <person name="McCowan C."/>
            <person name="Murphy C."/>
            <person name="Pearson M."/>
            <person name="Poon T.W."/>
            <person name="Priest M."/>
            <person name="Roberts A."/>
            <person name="Saif S."/>
            <person name="Shea T."/>
            <person name="Sykes S."/>
            <person name="Wortman J."/>
            <person name="Nusbaum C."/>
            <person name="Birren B."/>
        </authorList>
    </citation>
    <scope>NUCLEOTIDE SEQUENCE [LARGE SCALE GENOMIC DNA]</scope>
    <source>
        <strain evidence="2">APO3</strain>
    </source>
</reference>
<protein>
    <submittedName>
        <fullName evidence="2">Uncharacterized protein</fullName>
    </submittedName>
</protein>
<dbReference type="EMBL" id="KI913118">
    <property type="protein sequence ID" value="ETV85244.1"/>
    <property type="molecule type" value="Genomic_DNA"/>
</dbReference>
<proteinExistence type="predicted"/>
<keyword evidence="1" id="KW-0472">Membrane</keyword>
<dbReference type="GeneID" id="20805052"/>
<keyword evidence="1" id="KW-0812">Transmembrane</keyword>
<dbReference type="AlphaFoldDB" id="W4H1V9"/>
<keyword evidence="1" id="KW-1133">Transmembrane helix</keyword>
<organism evidence="2">
    <name type="scientific">Aphanomyces astaci</name>
    <name type="common">Crayfish plague agent</name>
    <dbReference type="NCBI Taxonomy" id="112090"/>
    <lineage>
        <taxon>Eukaryota</taxon>
        <taxon>Sar</taxon>
        <taxon>Stramenopiles</taxon>
        <taxon>Oomycota</taxon>
        <taxon>Saprolegniomycetes</taxon>
        <taxon>Saprolegniales</taxon>
        <taxon>Verrucalvaceae</taxon>
        <taxon>Aphanomyces</taxon>
    </lineage>
</organism>
<dbReference type="VEuPathDB" id="FungiDB:H257_03056"/>
<name>W4H1V9_APHAT</name>
<gene>
    <name evidence="2" type="ORF">H257_03056</name>
</gene>
<feature type="transmembrane region" description="Helical" evidence="1">
    <location>
        <begin position="28"/>
        <end position="48"/>
    </location>
</feature>
<sequence length="72" mass="7889">MATAEITTPSVIAKPVQPMSFLVGSTPFYVMLVVCIVIFALTILAASWRKLCHRDAATSDNDDVYVELKLES</sequence>
<dbReference type="RefSeq" id="XP_009825262.1">
    <property type="nucleotide sequence ID" value="XM_009826960.1"/>
</dbReference>